<protein>
    <submittedName>
        <fullName evidence="8">Vesicle-mediated ER to Golgi transport protein</fullName>
        <ecNumber evidence="8">2.1.1.319</ecNumber>
    </submittedName>
</protein>
<gene>
    <name evidence="8" type="primary">USO1</name>
    <name evidence="8" type="ORF">H2201_002129</name>
</gene>
<dbReference type="EMBL" id="JAPDRL010000011">
    <property type="protein sequence ID" value="KAJ9667594.1"/>
    <property type="molecule type" value="Genomic_DNA"/>
</dbReference>
<feature type="compositionally biased region" description="Basic and acidic residues" evidence="5">
    <location>
        <begin position="907"/>
        <end position="966"/>
    </location>
</feature>
<dbReference type="Pfam" id="PF04871">
    <property type="entry name" value="Uso1_p115_C"/>
    <property type="match status" value="1"/>
</dbReference>
<feature type="domain" description="Vesicle tethering protein Uso1/P115-like head" evidence="6">
    <location>
        <begin position="342"/>
        <end position="659"/>
    </location>
</feature>
<dbReference type="InterPro" id="IPR006953">
    <property type="entry name" value="Vesicle_Uso1_P115_head"/>
</dbReference>
<accession>A0ABQ9P219</accession>
<reference evidence="8" key="1">
    <citation type="submission" date="2022-10" db="EMBL/GenBank/DDBJ databases">
        <title>Culturing micro-colonial fungi from biological soil crusts in the Mojave desert and describing Neophaeococcomyces mojavensis, and introducing the new genera and species Taxawa tesnikishii.</title>
        <authorList>
            <person name="Kurbessoian T."/>
            <person name="Stajich J.E."/>
        </authorList>
    </citation>
    <scope>NUCLEOTIDE SEQUENCE</scope>
    <source>
        <strain evidence="8">TK_1</strain>
    </source>
</reference>
<proteinExistence type="predicted"/>
<evidence type="ECO:0000259" key="7">
    <source>
        <dbReference type="Pfam" id="PF04871"/>
    </source>
</evidence>
<name>A0ABQ9P219_9PEZI</name>
<evidence type="ECO:0000256" key="3">
    <source>
        <dbReference type="ARBA" id="ARBA00023054"/>
    </source>
</evidence>
<dbReference type="PANTHER" id="PTHR10013:SF0">
    <property type="entry name" value="GENERAL VESICULAR TRANSPORT FACTOR P115"/>
    <property type="match status" value="1"/>
</dbReference>
<feature type="compositionally biased region" description="Basic and acidic residues" evidence="5">
    <location>
        <begin position="978"/>
        <end position="993"/>
    </location>
</feature>
<comment type="subcellular location">
    <subcellularLocation>
        <location evidence="1">Golgi apparatus</location>
    </subcellularLocation>
</comment>
<comment type="caution">
    <text evidence="8">The sequence shown here is derived from an EMBL/GenBank/DDBJ whole genome shotgun (WGS) entry which is preliminary data.</text>
</comment>
<dbReference type="EC" id="2.1.1.319" evidence="8"/>
<keyword evidence="8" id="KW-0808">Transferase</keyword>
<dbReference type="InterPro" id="IPR016024">
    <property type="entry name" value="ARM-type_fold"/>
</dbReference>
<keyword evidence="8" id="KW-0489">Methyltransferase</keyword>
<dbReference type="Proteomes" id="UP001172684">
    <property type="component" value="Unassembled WGS sequence"/>
</dbReference>
<dbReference type="GO" id="GO:0032259">
    <property type="term" value="P:methylation"/>
    <property type="evidence" value="ECO:0007669"/>
    <property type="project" value="UniProtKB-KW"/>
</dbReference>
<evidence type="ECO:0000256" key="4">
    <source>
        <dbReference type="SAM" id="Coils"/>
    </source>
</evidence>
<dbReference type="InterPro" id="IPR024095">
    <property type="entry name" value="Vesicle_P115"/>
</dbReference>
<evidence type="ECO:0000313" key="8">
    <source>
        <dbReference type="EMBL" id="KAJ9667594.1"/>
    </source>
</evidence>
<feature type="coiled-coil region" evidence="4">
    <location>
        <begin position="680"/>
        <end position="725"/>
    </location>
</feature>
<feature type="domain" description="Uso1/p115-like vesicle tethering protein C-terminal" evidence="7">
    <location>
        <begin position="898"/>
        <end position="1011"/>
    </location>
</feature>
<keyword evidence="2" id="KW-0333">Golgi apparatus</keyword>
<feature type="region of interest" description="Disordered" evidence="5">
    <location>
        <begin position="907"/>
        <end position="1029"/>
    </location>
</feature>
<dbReference type="PANTHER" id="PTHR10013">
    <property type="entry name" value="GENERAL VESICULAR TRANSPORT FACTOR P115"/>
    <property type="match status" value="1"/>
</dbReference>
<evidence type="ECO:0000256" key="2">
    <source>
        <dbReference type="ARBA" id="ARBA00023034"/>
    </source>
</evidence>
<dbReference type="SUPFAM" id="SSF48371">
    <property type="entry name" value="ARM repeat"/>
    <property type="match status" value="1"/>
</dbReference>
<evidence type="ECO:0000313" key="9">
    <source>
        <dbReference type="Proteomes" id="UP001172684"/>
    </source>
</evidence>
<organism evidence="8 9">
    <name type="scientific">Coniosporium apollinis</name>
    <dbReference type="NCBI Taxonomy" id="61459"/>
    <lineage>
        <taxon>Eukaryota</taxon>
        <taxon>Fungi</taxon>
        <taxon>Dikarya</taxon>
        <taxon>Ascomycota</taxon>
        <taxon>Pezizomycotina</taxon>
        <taxon>Dothideomycetes</taxon>
        <taxon>Dothideomycetes incertae sedis</taxon>
        <taxon>Coniosporium</taxon>
    </lineage>
</organism>
<feature type="compositionally biased region" description="Acidic residues" evidence="5">
    <location>
        <begin position="997"/>
        <end position="1029"/>
    </location>
</feature>
<dbReference type="InterPro" id="IPR011989">
    <property type="entry name" value="ARM-like"/>
</dbReference>
<evidence type="ECO:0000259" key="6">
    <source>
        <dbReference type="Pfam" id="PF04869"/>
    </source>
</evidence>
<evidence type="ECO:0000256" key="5">
    <source>
        <dbReference type="SAM" id="MobiDB-lite"/>
    </source>
</evidence>
<evidence type="ECO:0000256" key="1">
    <source>
        <dbReference type="ARBA" id="ARBA00004555"/>
    </source>
</evidence>
<keyword evidence="3 4" id="KW-0175">Coiled coil</keyword>
<dbReference type="InterPro" id="IPR006955">
    <property type="entry name" value="Uso1_p115_C"/>
</dbReference>
<sequence length="1029" mass="113864">MLRMLESQAPAKQTVTDTINILSSRLASATLLEDRRAAILGLRSFAKEYPASVASGSLRDLISSLTKDAADVDTTKVVLETLLMLFNPNERSPEASDDVSLWLADEFTIRQDNITILLDLLEAPDFYPRLYSLQLISAISTARLERTQECIYTAPLGIGRLTATLDDTRDAIRNEALLLLTTITQSHTELQKMVAFENAFDRVFNLIQSDGGLNEGGIVIQDCLSLLANLIRSNVSNQSYFRETGCFAKLAALLPGGPQNQKIPGQEDDDWASPQKEKNLWGLLAILRMFLVTGSKGTPENQNAFQRHGLLQQVLDLAFSTSTAIPIRAEALQTCADMIRGNARLQESFAQIQVTPPIDHHATANGQPHPNEVIKVYIIDALLDLALSTSSTQMFDVRLGAIDCIKAYCHNHIQIRHHFLHRAIEGHLSGEDETANALTILIAGPQAFQSTDPYRFWFASVLLFHLTYDDPEAKALLMDVSEGDAEAGEDVVTAIQAMASHLIPSLQPSTPQDERVAIGYLMLLCGLLFDSATATNDFLGEAISVNSLASFVSNAPASRVLTKGLAAALLGTIYEFSTADSPLPRRQLHAILTSEKDLGRERYLDALTQLRQHPLIRDFEVLPQTAAAGSSAGGLPNIFFDASFVAFLKDNFSRLARAIDRDPGLEIHPAGPEGVDRDILDALRGALAEKEAALQSAEAEVLNLQQQLEAQAAEARKAAEAAAAELGRLQVGAAAEIGRIGAINEALQRNHDADLQQLDAAHRAQVQGLEQQLQRQTHALSVEMAQVRKEAADSGARVRAGYEAQLASLRQDKEAALSQKSEAEERGSRFEDLYKGAETGLRELKERLEEANKGANERQERIETLEAELSGMREEVERLRQEKQEREMEAKVHVTQISELRSRIEGNESRMRRYQDQKAAAETEANEKIETLRREMDEKEGEAKKRVEALQRVVKEKEEERARVQGELDDLLMVLGDLEEKRTKDKKRLKELGQETSDVEDDDGEDDEGDDQDEEDEEDEEDDRSEEAK</sequence>
<dbReference type="Gene3D" id="1.25.10.10">
    <property type="entry name" value="Leucine-rich Repeat Variant"/>
    <property type="match status" value="1"/>
</dbReference>
<dbReference type="GO" id="GO:0035242">
    <property type="term" value="F:protein-arginine omega-N asymmetric methyltransferase activity"/>
    <property type="evidence" value="ECO:0007669"/>
    <property type="project" value="UniProtKB-EC"/>
</dbReference>
<keyword evidence="9" id="KW-1185">Reference proteome</keyword>
<dbReference type="Pfam" id="PF04869">
    <property type="entry name" value="Uso1_p115_head"/>
    <property type="match status" value="1"/>
</dbReference>